<evidence type="ECO:0000256" key="3">
    <source>
        <dbReference type="PIRSR" id="PIRSR017388-3"/>
    </source>
</evidence>
<feature type="binding site" evidence="2">
    <location>
        <position position="25"/>
    </location>
    <ligand>
        <name>substrate</name>
    </ligand>
</feature>
<comment type="caution">
    <text evidence="5">The sequence shown here is derived from an EMBL/GenBank/DDBJ whole genome shotgun (WGS) entry which is preliminary data.</text>
</comment>
<dbReference type="Gene3D" id="3.40.50.1820">
    <property type="entry name" value="alpha/beta hydrolase"/>
    <property type="match status" value="1"/>
</dbReference>
<feature type="binding site" evidence="2">
    <location>
        <position position="94"/>
    </location>
    <ligand>
        <name>substrate</name>
    </ligand>
</feature>
<dbReference type="PIRSF" id="PIRSF017388">
    <property type="entry name" value="Esterase_lipase"/>
    <property type="match status" value="1"/>
</dbReference>
<organism evidence="5 6">
    <name type="scientific">Oryzihumus leptocrescens</name>
    <dbReference type="NCBI Taxonomy" id="297536"/>
    <lineage>
        <taxon>Bacteria</taxon>
        <taxon>Bacillati</taxon>
        <taxon>Actinomycetota</taxon>
        <taxon>Actinomycetes</taxon>
        <taxon>Micrococcales</taxon>
        <taxon>Intrasporangiaceae</taxon>
        <taxon>Oryzihumus</taxon>
    </lineage>
</organism>
<dbReference type="AlphaFoldDB" id="A0A542ZJS7"/>
<feature type="domain" description="Serine aminopeptidase S33" evidence="4">
    <location>
        <begin position="19"/>
        <end position="229"/>
    </location>
</feature>
<proteinExistence type="predicted"/>
<reference evidence="5 6" key="1">
    <citation type="submission" date="2019-06" db="EMBL/GenBank/DDBJ databases">
        <title>Sequencing the genomes of 1000 actinobacteria strains.</title>
        <authorList>
            <person name="Klenk H.-P."/>
        </authorList>
    </citation>
    <scope>NUCLEOTIDE SEQUENCE [LARGE SCALE GENOMIC DNA]</scope>
    <source>
        <strain evidence="5 6">DSM 18082</strain>
    </source>
</reference>
<sequence length="248" mass="26952">MAILPGAEPFSHDGSDVGVLLVHGFTGTPQSLRPWAEHLAEAGYTVRLPRLPGHGTTWQEMNRTEWSDWYATVDATFRELLARCRTVFVAGLSMGGALALQLAQNHGPRVAGLVLVNPAVKFEDPRLVVLPVLKHLVGALPGIANDIKKADATELAYTKTPLKAGHSQIVAWRTVIRDLPEVTQPVLLLHSPQDHVVPASSSALVLSKISSEDVQEILLENSYHVATLDNDAPLIFAESVKFIERLTS</sequence>
<dbReference type="InterPro" id="IPR022742">
    <property type="entry name" value="Hydrolase_4"/>
</dbReference>
<name>A0A542ZJS7_9MICO</name>
<evidence type="ECO:0000313" key="5">
    <source>
        <dbReference type="EMBL" id="TQL60549.1"/>
    </source>
</evidence>
<dbReference type="Pfam" id="PF12146">
    <property type="entry name" value="Hydrolase_4"/>
    <property type="match status" value="1"/>
</dbReference>
<gene>
    <name evidence="5" type="ORF">FB474_1944</name>
</gene>
<feature type="active site" description="Nucleophile" evidence="1">
    <location>
        <position position="93"/>
    </location>
</feature>
<accession>A0A542ZJS7</accession>
<dbReference type="InterPro" id="IPR029058">
    <property type="entry name" value="AB_hydrolase_fold"/>
</dbReference>
<dbReference type="EMBL" id="VFOQ01000001">
    <property type="protein sequence ID" value="TQL60549.1"/>
    <property type="molecule type" value="Genomic_DNA"/>
</dbReference>
<feature type="active site" description="Charge relay system" evidence="1">
    <location>
        <position position="224"/>
    </location>
</feature>
<protein>
    <submittedName>
        <fullName evidence="5">Carboxylesterase</fullName>
    </submittedName>
</protein>
<dbReference type="PANTHER" id="PTHR11614">
    <property type="entry name" value="PHOSPHOLIPASE-RELATED"/>
    <property type="match status" value="1"/>
</dbReference>
<dbReference type="GO" id="GO:0052689">
    <property type="term" value="F:carboxylic ester hydrolase activity"/>
    <property type="evidence" value="ECO:0007669"/>
    <property type="project" value="InterPro"/>
</dbReference>
<dbReference type="RefSeq" id="WP_141788431.1">
    <property type="nucleotide sequence ID" value="NZ_BAAAKX010000002.1"/>
</dbReference>
<dbReference type="OrthoDB" id="9786110at2"/>
<feature type="site" description="Important for substrate specificity" evidence="3">
    <location>
        <position position="143"/>
    </location>
</feature>
<evidence type="ECO:0000256" key="1">
    <source>
        <dbReference type="PIRSR" id="PIRSR017388-1"/>
    </source>
</evidence>
<dbReference type="InterPro" id="IPR051044">
    <property type="entry name" value="MAG_DAG_Lipase"/>
</dbReference>
<evidence type="ECO:0000256" key="2">
    <source>
        <dbReference type="PIRSR" id="PIRSR017388-2"/>
    </source>
</evidence>
<dbReference type="Proteomes" id="UP000319514">
    <property type="component" value="Unassembled WGS sequence"/>
</dbReference>
<dbReference type="SUPFAM" id="SSF53474">
    <property type="entry name" value="alpha/beta-Hydrolases"/>
    <property type="match status" value="1"/>
</dbReference>
<evidence type="ECO:0000313" key="6">
    <source>
        <dbReference type="Proteomes" id="UP000319514"/>
    </source>
</evidence>
<feature type="active site" description="Charge relay system" evidence="1">
    <location>
        <position position="194"/>
    </location>
</feature>
<evidence type="ECO:0000259" key="4">
    <source>
        <dbReference type="Pfam" id="PF12146"/>
    </source>
</evidence>
<dbReference type="InterPro" id="IPR012354">
    <property type="entry name" value="Esterase_lipase"/>
</dbReference>
<keyword evidence="6" id="KW-1185">Reference proteome</keyword>